<name>A0A6G1KIX0_9PLEO</name>
<accession>A0A6G1KIX0</accession>
<dbReference type="EMBL" id="MU005766">
    <property type="protein sequence ID" value="KAF2712778.1"/>
    <property type="molecule type" value="Genomic_DNA"/>
</dbReference>
<sequence>MRCHAMRCDALRKCYACIHLLSSSNYYQSFFFFFFFFFFIFFLFSSGFINISTRIIIVPEAKRLWWWGYIKFYVHHTWATITKFHSQPLAVLCMYE</sequence>
<keyword evidence="1" id="KW-0812">Transmembrane</keyword>
<keyword evidence="3" id="KW-1185">Reference proteome</keyword>
<evidence type="ECO:0000313" key="3">
    <source>
        <dbReference type="Proteomes" id="UP000799428"/>
    </source>
</evidence>
<evidence type="ECO:0000256" key="1">
    <source>
        <dbReference type="SAM" id="Phobius"/>
    </source>
</evidence>
<gene>
    <name evidence="2" type="ORF">K504DRAFT_211992</name>
</gene>
<dbReference type="AlphaFoldDB" id="A0A6G1KIX0"/>
<protein>
    <submittedName>
        <fullName evidence="2">Uncharacterized protein</fullName>
    </submittedName>
</protein>
<keyword evidence="1" id="KW-0472">Membrane</keyword>
<feature type="transmembrane region" description="Helical" evidence="1">
    <location>
        <begin position="30"/>
        <end position="53"/>
    </location>
</feature>
<reference evidence="2" key="1">
    <citation type="journal article" date="2020" name="Stud. Mycol.">
        <title>101 Dothideomycetes genomes: a test case for predicting lifestyles and emergence of pathogens.</title>
        <authorList>
            <person name="Haridas S."/>
            <person name="Albert R."/>
            <person name="Binder M."/>
            <person name="Bloem J."/>
            <person name="Labutti K."/>
            <person name="Salamov A."/>
            <person name="Andreopoulos B."/>
            <person name="Baker S."/>
            <person name="Barry K."/>
            <person name="Bills G."/>
            <person name="Bluhm B."/>
            <person name="Cannon C."/>
            <person name="Castanera R."/>
            <person name="Culley D."/>
            <person name="Daum C."/>
            <person name="Ezra D."/>
            <person name="Gonzalez J."/>
            <person name="Henrissat B."/>
            <person name="Kuo A."/>
            <person name="Liang C."/>
            <person name="Lipzen A."/>
            <person name="Lutzoni F."/>
            <person name="Magnuson J."/>
            <person name="Mondo S."/>
            <person name="Nolan M."/>
            <person name="Ohm R."/>
            <person name="Pangilinan J."/>
            <person name="Park H.-J."/>
            <person name="Ramirez L."/>
            <person name="Alfaro M."/>
            <person name="Sun H."/>
            <person name="Tritt A."/>
            <person name="Yoshinaga Y."/>
            <person name="Zwiers L.-H."/>
            <person name="Turgeon B."/>
            <person name="Goodwin S."/>
            <person name="Spatafora J."/>
            <person name="Crous P."/>
            <person name="Grigoriev I."/>
        </authorList>
    </citation>
    <scope>NUCLEOTIDE SEQUENCE</scope>
    <source>
        <strain evidence="2">CBS 279.74</strain>
    </source>
</reference>
<dbReference type="Proteomes" id="UP000799428">
    <property type="component" value="Unassembled WGS sequence"/>
</dbReference>
<evidence type="ECO:0000313" key="2">
    <source>
        <dbReference type="EMBL" id="KAF2712778.1"/>
    </source>
</evidence>
<keyword evidence="1" id="KW-1133">Transmembrane helix</keyword>
<proteinExistence type="predicted"/>
<organism evidence="2 3">
    <name type="scientific">Pleomassaria siparia CBS 279.74</name>
    <dbReference type="NCBI Taxonomy" id="1314801"/>
    <lineage>
        <taxon>Eukaryota</taxon>
        <taxon>Fungi</taxon>
        <taxon>Dikarya</taxon>
        <taxon>Ascomycota</taxon>
        <taxon>Pezizomycotina</taxon>
        <taxon>Dothideomycetes</taxon>
        <taxon>Pleosporomycetidae</taxon>
        <taxon>Pleosporales</taxon>
        <taxon>Pleomassariaceae</taxon>
        <taxon>Pleomassaria</taxon>
    </lineage>
</organism>